<reference evidence="2" key="1">
    <citation type="submission" date="2013-02" db="EMBL/GenBank/DDBJ databases">
        <title>Molecular Characterization and Diversity Analysis of Variable Regions of Complementary DNA of Immunoglobulin M Heavy Chain Gene in Nile Tilapia (Oreochromis niloticus).</title>
        <authorList>
            <person name="Srisapoome P."/>
            <person name="Phuyindee C."/>
            <person name="Unajak S."/>
        </authorList>
    </citation>
    <scope>NUCLEOTIDE SEQUENCE</scope>
    <source>
        <strain evidence="2">On-VH IX 126</strain>
        <tissue evidence="2">Head</tissue>
    </source>
</reference>
<organism evidence="2">
    <name type="scientific">Oreochromis niloticus</name>
    <name type="common">Nile tilapia</name>
    <name type="synonym">Tilapia nilotica</name>
    <dbReference type="NCBI Taxonomy" id="8128"/>
    <lineage>
        <taxon>Eukaryota</taxon>
        <taxon>Metazoa</taxon>
        <taxon>Chordata</taxon>
        <taxon>Craniata</taxon>
        <taxon>Vertebrata</taxon>
        <taxon>Euteleostomi</taxon>
        <taxon>Actinopterygii</taxon>
        <taxon>Neopterygii</taxon>
        <taxon>Teleostei</taxon>
        <taxon>Neoteleostei</taxon>
        <taxon>Acanthomorphata</taxon>
        <taxon>Ovalentaria</taxon>
        <taxon>Cichlomorphae</taxon>
        <taxon>Cichliformes</taxon>
        <taxon>Cichlidae</taxon>
        <taxon>African cichlids</taxon>
        <taxon>Pseudocrenilabrinae</taxon>
        <taxon>Oreochromini</taxon>
        <taxon>Oreochromis</taxon>
    </lineage>
</organism>
<dbReference type="EMBL" id="KC708223">
    <property type="protein sequence ID" value="AHI18541.1"/>
    <property type="molecule type" value="mRNA"/>
</dbReference>
<feature type="chain" id="PRO_5007269884" evidence="1">
    <location>
        <begin position="20"/>
        <end position="114"/>
    </location>
</feature>
<evidence type="ECO:0000313" key="2">
    <source>
        <dbReference type="EMBL" id="AHI18541.1"/>
    </source>
</evidence>
<feature type="non-terminal residue" evidence="2">
    <location>
        <position position="114"/>
    </location>
</feature>
<evidence type="ECO:0000256" key="1">
    <source>
        <dbReference type="SAM" id="SignalP"/>
    </source>
</evidence>
<sequence>MLSLTAIMLVLSGSWVCAGDHTQPESESVQKRQSQFLRCHVSYSWVSGYISVRCIQQEARKGEEIIVICSDGSSNNNDQSMREFSIICDDYSRTQTITGQNKQPADASAYYCAR</sequence>
<dbReference type="AlphaFoldDB" id="A0A126CZ41"/>
<feature type="signal peptide" evidence="1">
    <location>
        <begin position="1"/>
        <end position="19"/>
    </location>
</feature>
<dbReference type="Gene3D" id="2.60.40.10">
    <property type="entry name" value="Immunoglobulins"/>
    <property type="match status" value="1"/>
</dbReference>
<accession>A0A126CZ41</accession>
<name>A0A126CZ41_ORENI</name>
<keyword evidence="1" id="KW-0732">Signal</keyword>
<dbReference type="InterPro" id="IPR013783">
    <property type="entry name" value="Ig-like_fold"/>
</dbReference>
<protein>
    <submittedName>
        <fullName evidence="2">IgM heavy chain VH region</fullName>
    </submittedName>
</protein>
<proteinExistence type="evidence at transcript level"/>
<dbReference type="SUPFAM" id="SSF48726">
    <property type="entry name" value="Immunoglobulin"/>
    <property type="match status" value="1"/>
</dbReference>
<dbReference type="InterPro" id="IPR036179">
    <property type="entry name" value="Ig-like_dom_sf"/>
</dbReference>